<evidence type="ECO:0000313" key="2">
    <source>
        <dbReference type="EMBL" id="EJD32268.1"/>
    </source>
</evidence>
<gene>
    <name evidence="2" type="ORF">AURDEDRAFT_178687</name>
</gene>
<dbReference type="KEGG" id="adl:AURDEDRAFT_178687"/>
<evidence type="ECO:0000313" key="3">
    <source>
        <dbReference type="Proteomes" id="UP000006514"/>
    </source>
</evidence>
<dbReference type="AlphaFoldDB" id="J0WJ02"/>
<accession>J0WJ02</accession>
<dbReference type="InParanoid" id="J0WJ02"/>
<sequence>MVFTAPNVSSPASVEELASVFPPALAQELAEETGLRIVPFAASGIELPPSPVLAAHGHVAPTHVVFDSGAMSVHYVFDDVTTFGMEGILREVVHEAPPIRPAVYADDDSAQAGPSSAGPPRPSGSCAFGCGSPHSAGRCNGRRRSTPYPSAAERAASRASSHSSLDSVPALIGYDIPATPEPALRPANFVQAQERLQRRVISLNISELESRLRQPREEMVPFSEVLPTVLAVYGRTILRGNYAAFKDFSSLEDPYSAIDSLMALVHQYVREEPFYHPGCVPPLGQRVFDFAKDGEAILKLIDACDRSVAACYLLKASRREVSLAHQRASALLESGTYLDENTGCLARDVAPASDHPIRSLDARDIIQPLTHVVSYLNALKDVVEQSADVLTHYE</sequence>
<feature type="region of interest" description="Disordered" evidence="1">
    <location>
        <begin position="104"/>
        <end position="161"/>
    </location>
</feature>
<keyword evidence="3" id="KW-1185">Reference proteome</keyword>
<feature type="compositionally biased region" description="Low complexity" evidence="1">
    <location>
        <begin position="150"/>
        <end position="161"/>
    </location>
</feature>
<name>J0WJ02_AURST</name>
<proteinExistence type="predicted"/>
<dbReference type="EMBL" id="JH689148">
    <property type="protein sequence ID" value="EJD32268.1"/>
    <property type="molecule type" value="Genomic_DNA"/>
</dbReference>
<reference evidence="3" key="1">
    <citation type="journal article" date="2012" name="Science">
        <title>The Paleozoic origin of enzymatic lignin decomposition reconstructed from 31 fungal genomes.</title>
        <authorList>
            <person name="Floudas D."/>
            <person name="Binder M."/>
            <person name="Riley R."/>
            <person name="Barry K."/>
            <person name="Blanchette R.A."/>
            <person name="Henrissat B."/>
            <person name="Martinez A.T."/>
            <person name="Otillar R."/>
            <person name="Spatafora J.W."/>
            <person name="Yadav J.S."/>
            <person name="Aerts A."/>
            <person name="Benoit I."/>
            <person name="Boyd A."/>
            <person name="Carlson A."/>
            <person name="Copeland A."/>
            <person name="Coutinho P.M."/>
            <person name="de Vries R.P."/>
            <person name="Ferreira P."/>
            <person name="Findley K."/>
            <person name="Foster B."/>
            <person name="Gaskell J."/>
            <person name="Glotzer D."/>
            <person name="Gorecki P."/>
            <person name="Heitman J."/>
            <person name="Hesse C."/>
            <person name="Hori C."/>
            <person name="Igarashi K."/>
            <person name="Jurgens J.A."/>
            <person name="Kallen N."/>
            <person name="Kersten P."/>
            <person name="Kohler A."/>
            <person name="Kuees U."/>
            <person name="Kumar T.K.A."/>
            <person name="Kuo A."/>
            <person name="LaButti K."/>
            <person name="Larrondo L.F."/>
            <person name="Lindquist E."/>
            <person name="Ling A."/>
            <person name="Lombard V."/>
            <person name="Lucas S."/>
            <person name="Lundell T."/>
            <person name="Martin R."/>
            <person name="McLaughlin D.J."/>
            <person name="Morgenstern I."/>
            <person name="Morin E."/>
            <person name="Murat C."/>
            <person name="Nagy L.G."/>
            <person name="Nolan M."/>
            <person name="Ohm R.A."/>
            <person name="Patyshakuliyeva A."/>
            <person name="Rokas A."/>
            <person name="Ruiz-Duenas F.J."/>
            <person name="Sabat G."/>
            <person name="Salamov A."/>
            <person name="Samejima M."/>
            <person name="Schmutz J."/>
            <person name="Slot J.C."/>
            <person name="St John F."/>
            <person name="Stenlid J."/>
            <person name="Sun H."/>
            <person name="Sun S."/>
            <person name="Syed K."/>
            <person name="Tsang A."/>
            <person name="Wiebenga A."/>
            <person name="Young D."/>
            <person name="Pisabarro A."/>
            <person name="Eastwood D.C."/>
            <person name="Martin F."/>
            <person name="Cullen D."/>
            <person name="Grigoriev I.V."/>
            <person name="Hibbett D.S."/>
        </authorList>
    </citation>
    <scope>NUCLEOTIDE SEQUENCE [LARGE SCALE GENOMIC DNA]</scope>
    <source>
        <strain evidence="3">TFB10046</strain>
    </source>
</reference>
<evidence type="ECO:0000256" key="1">
    <source>
        <dbReference type="SAM" id="MobiDB-lite"/>
    </source>
</evidence>
<organism evidence="2 3">
    <name type="scientific">Auricularia subglabra (strain TFB-10046 / SS5)</name>
    <name type="common">White-rot fungus</name>
    <name type="synonym">Auricularia delicata (strain TFB10046)</name>
    <dbReference type="NCBI Taxonomy" id="717982"/>
    <lineage>
        <taxon>Eukaryota</taxon>
        <taxon>Fungi</taxon>
        <taxon>Dikarya</taxon>
        <taxon>Basidiomycota</taxon>
        <taxon>Agaricomycotina</taxon>
        <taxon>Agaricomycetes</taxon>
        <taxon>Auriculariales</taxon>
        <taxon>Auriculariaceae</taxon>
        <taxon>Auricularia</taxon>
    </lineage>
</organism>
<dbReference type="Proteomes" id="UP000006514">
    <property type="component" value="Unassembled WGS sequence"/>
</dbReference>
<protein>
    <submittedName>
        <fullName evidence="2">Uncharacterized protein</fullName>
    </submittedName>
</protein>